<dbReference type="Gene3D" id="1.10.510.10">
    <property type="entry name" value="Transferase(Phosphotransferase) domain 1"/>
    <property type="match status" value="2"/>
</dbReference>
<keyword evidence="12" id="KW-0812">Transmembrane</keyword>
<dbReference type="Gramene" id="OMERI12G13850.1">
    <property type="protein sequence ID" value="OMERI12G13850.1"/>
    <property type="gene ID" value="OMERI12G13850"/>
</dbReference>
<dbReference type="InterPro" id="IPR001881">
    <property type="entry name" value="EGF-like_Ca-bd_dom"/>
</dbReference>
<evidence type="ECO:0000313" key="15">
    <source>
        <dbReference type="Proteomes" id="UP000008021"/>
    </source>
</evidence>
<dbReference type="Gene3D" id="3.30.200.20">
    <property type="entry name" value="Phosphorylase Kinase, domain 1"/>
    <property type="match status" value="2"/>
</dbReference>
<feature type="domain" description="Protein kinase" evidence="13">
    <location>
        <begin position="460"/>
        <end position="740"/>
    </location>
</feature>
<dbReference type="SUPFAM" id="SSF57184">
    <property type="entry name" value="Growth factor receptor domain"/>
    <property type="match status" value="1"/>
</dbReference>
<dbReference type="EnsemblPlants" id="OMERI12G13850.1">
    <property type="protein sequence ID" value="OMERI12G13850.1"/>
    <property type="gene ID" value="OMERI12G13850"/>
</dbReference>
<dbReference type="Pfam" id="PF07714">
    <property type="entry name" value="PK_Tyr_Ser-Thr"/>
    <property type="match status" value="2"/>
</dbReference>
<keyword evidence="8 11" id="KW-0067">ATP-binding</keyword>
<name>A0A0E0FED0_9ORYZ</name>
<dbReference type="GO" id="GO:0005524">
    <property type="term" value="F:ATP binding"/>
    <property type="evidence" value="ECO:0007669"/>
    <property type="project" value="UniProtKB-UniRule"/>
</dbReference>
<dbReference type="InterPro" id="IPR008271">
    <property type="entry name" value="Ser/Thr_kinase_AS"/>
</dbReference>
<evidence type="ECO:0000256" key="3">
    <source>
        <dbReference type="ARBA" id="ARBA00022536"/>
    </source>
</evidence>
<dbReference type="InterPro" id="IPR000742">
    <property type="entry name" value="EGF"/>
</dbReference>
<dbReference type="InterPro" id="IPR000719">
    <property type="entry name" value="Prot_kinase_dom"/>
</dbReference>
<feature type="binding site" evidence="11">
    <location>
        <position position="1269"/>
    </location>
    <ligand>
        <name>ATP</name>
        <dbReference type="ChEBI" id="CHEBI:30616"/>
    </ligand>
</feature>
<dbReference type="SMART" id="SM00179">
    <property type="entry name" value="EGF_CA"/>
    <property type="match status" value="2"/>
</dbReference>
<keyword evidence="15" id="KW-1185">Reference proteome</keyword>
<evidence type="ECO:0000313" key="14">
    <source>
        <dbReference type="EnsemblPlants" id="OMERI12G13850.1"/>
    </source>
</evidence>
<evidence type="ECO:0000256" key="10">
    <source>
        <dbReference type="ARBA" id="ARBA00023180"/>
    </source>
</evidence>
<dbReference type="PROSITE" id="PS01187">
    <property type="entry name" value="EGF_CA"/>
    <property type="match status" value="2"/>
</dbReference>
<dbReference type="SMART" id="SM00181">
    <property type="entry name" value="EGF"/>
    <property type="match status" value="4"/>
</dbReference>
<dbReference type="InterPro" id="IPR017441">
    <property type="entry name" value="Protein_kinase_ATP_BS"/>
</dbReference>
<keyword evidence="12" id="KW-0472">Membrane</keyword>
<reference evidence="14" key="1">
    <citation type="submission" date="2015-04" db="UniProtKB">
        <authorList>
            <consortium name="EnsemblPlants"/>
        </authorList>
    </citation>
    <scope>IDENTIFICATION</scope>
</reference>
<keyword evidence="4" id="KW-0808">Transferase</keyword>
<sequence length="1502" mass="167089">MQKYEQVGSKIVPQQLASDHHTSNSETMQEPSVLLMLIVFHAMAISTTTSEPAISLPGCPGKCGNVSIPYPFGIGADCSATSLSSYFAITCNDTFQPPRPMLRDLLSETEVIDISLERGEVRVYGPVSYICFSSNTTIPENHTTGFTLEGTPFVPSTTRNRFMAIGCHTLGIIGGYMHSNSNLYVAGCYSYCQSINSTSNGAPCTGMGCCETTIIPDLKDFAAILVMNQSAVWEFNPCFYAMLVEAGWYSFRQQDLVGHLRFVNGRSNRGVPVIHDWAIRNGSCPEGKKVPKDYACVSSNSKCVQASNSQGYLCKCSEGYEGNPYLPKGCQDIDECKLRKEDPKYKELYPCRHGMCQNIPGGYLCKCGVGERRDGTNYGCQPVLNYVERVVAGLSVSAVVVMALICLLVMKLQRRKYRKEKEEYFKQNGGLRLFDEMRSRQVDTILILTEKEIKKATENYSDDRVLGCGGHGMVYRGTLDGDKEVAIKKSKVIDDDCREEFVNEIIILSQINHRNIVRLLGCCLEVDVPMLVYEFVSNGTLSEFLHGNDHRTPIPLDLRLNIATQSAEALAYIHSSTSRTILHGDVKSLNILLDDEYNAKVADFGASTLKSMDRNDFIMFIQGTLGYLDPETFVSHRLTDKSDTYSFGVVLLEIMTRTKALYNDNLNGNKALSHIFPLMFHQKRHCDMLDFDMIDDKVMVVLQKLAELAMHCLNPRGDDRPTMKEVAERLQMLRRLHMQLVSKSSPTRVSCSYEGSSMSIPSDPMKYQSIETAKLVQPGSFVPIAGEASGGLPRCHGDVRRRTSSAAMAHEQLLVFLVPMAFFLKLATPVDGAMAMPGCPDKCGDVAIPYPFGIGENCSATNLNSYFNLMCNDTFHPPRPQIREPEAHIEVTGISLERGEMRVLSPVNHICFTSNTTSTKSSGVGYDLSKTPFLPSPSRNRFTVIGCNTLGLITGYRGASGQYVTGCYSYCEGINSTSDGAPCAGMGCCEASIPANLTAFAVTFDLNHSKVWTFNPCFYSVVAEVGWYNFKKQDLVDHLGFIKDRAQNGAPIVADWAIRNGSCPEKGEKEPSSYACVSANSYCTAVRNSPGYLCNCSEGYWGNPYLSDGCQDIDECEMRKLDPKYEELYPCRKGVCQNTPGSYLCKCKKGKKSDGTGYGCQPADSPDYRMVVGLSVSAIVITAMACMLIMQLQRRRHKKEKIEYFKQNGGLRLYDEMRSRQVDTIRILTEREIKRATENYNEDRVLGSGGHGMVYRGTLDDNKEVAIKKSRVINDDCREEFVNEIIILSQINHRNIVRLLGCCLDVDVPMLVYEFAHNGTLSEFLHGTDHRSPISLDLRLKIATQSAEALAYLHSSTSRTILHGDVKSANILMDDQYSAKVADFGASTLKSMDESEFILFVQGTMGYLDPESFTSHQLTERSDVYSFGVVLLELLTRKKALYTNDFNKDESLSYRFLSMFRQNKHQAMLDPEIVDGSNVVAIEKLTKVAVKCIAREEMTGQR</sequence>
<evidence type="ECO:0000256" key="12">
    <source>
        <dbReference type="SAM" id="Phobius"/>
    </source>
</evidence>
<accession>A0A0E0FED0</accession>
<keyword evidence="6 11" id="KW-0547">Nucleotide-binding</keyword>
<dbReference type="InterPro" id="IPR018097">
    <property type="entry name" value="EGF_Ca-bd_CS"/>
</dbReference>
<keyword evidence="5" id="KW-0732">Signal</keyword>
<dbReference type="STRING" id="40149.A0A0E0FED0"/>
<dbReference type="InterPro" id="IPR011009">
    <property type="entry name" value="Kinase-like_dom_sf"/>
</dbReference>
<evidence type="ECO:0000256" key="5">
    <source>
        <dbReference type="ARBA" id="ARBA00022729"/>
    </source>
</evidence>
<evidence type="ECO:0000256" key="6">
    <source>
        <dbReference type="ARBA" id="ARBA00022741"/>
    </source>
</evidence>
<feature type="binding site" evidence="11">
    <location>
        <position position="489"/>
    </location>
    <ligand>
        <name>ATP</name>
        <dbReference type="ChEBI" id="CHEBI:30616"/>
    </ligand>
</feature>
<keyword evidence="7" id="KW-0418">Kinase</keyword>
<keyword evidence="12" id="KW-1133">Transmembrane helix</keyword>
<dbReference type="SMART" id="SM00220">
    <property type="entry name" value="S_TKc"/>
    <property type="match status" value="2"/>
</dbReference>
<reference evidence="14" key="2">
    <citation type="submission" date="2018-05" db="EMBL/GenBank/DDBJ databases">
        <title>OmerRS3 (Oryza meridionalis Reference Sequence Version 3).</title>
        <authorList>
            <person name="Zhang J."/>
            <person name="Kudrna D."/>
            <person name="Lee S."/>
            <person name="Talag J."/>
            <person name="Welchert J."/>
            <person name="Wing R.A."/>
        </authorList>
    </citation>
    <scope>NUCLEOTIDE SEQUENCE [LARGE SCALE GENOMIC DNA]</scope>
    <source>
        <strain evidence="14">cv. OR44</strain>
    </source>
</reference>
<dbReference type="FunFam" id="2.10.25.10:FF:000704">
    <property type="entry name" value="Os12g0614800 protein"/>
    <property type="match status" value="2"/>
</dbReference>
<dbReference type="FunFam" id="3.30.200.20:FF:000708">
    <property type="entry name" value="Protein kinase superfamily protein"/>
    <property type="match status" value="2"/>
</dbReference>
<dbReference type="Proteomes" id="UP000008021">
    <property type="component" value="Chromosome 12"/>
</dbReference>
<dbReference type="GO" id="GO:0005886">
    <property type="term" value="C:plasma membrane"/>
    <property type="evidence" value="ECO:0007669"/>
    <property type="project" value="TreeGrafter"/>
</dbReference>
<evidence type="ECO:0000256" key="4">
    <source>
        <dbReference type="ARBA" id="ARBA00022679"/>
    </source>
</evidence>
<dbReference type="GO" id="GO:0005509">
    <property type="term" value="F:calcium ion binding"/>
    <property type="evidence" value="ECO:0007669"/>
    <property type="project" value="InterPro"/>
</dbReference>
<dbReference type="PROSITE" id="PS50011">
    <property type="entry name" value="PROTEIN_KINASE_DOM"/>
    <property type="match status" value="2"/>
</dbReference>
<keyword evidence="3" id="KW-0245">EGF-like domain</keyword>
<evidence type="ECO:0000259" key="13">
    <source>
        <dbReference type="PROSITE" id="PS50011"/>
    </source>
</evidence>
<dbReference type="PROSITE" id="PS00108">
    <property type="entry name" value="PROTEIN_KINASE_ST"/>
    <property type="match status" value="2"/>
</dbReference>
<keyword evidence="10" id="KW-0325">Glycoprotein</keyword>
<dbReference type="GO" id="GO:0007166">
    <property type="term" value="P:cell surface receptor signaling pathway"/>
    <property type="evidence" value="ECO:0007669"/>
    <property type="project" value="InterPro"/>
</dbReference>
<dbReference type="Gene3D" id="2.10.25.10">
    <property type="entry name" value="Laminin"/>
    <property type="match status" value="3"/>
</dbReference>
<protein>
    <recommendedName>
        <fullName evidence="13">Protein kinase domain-containing protein</fullName>
    </recommendedName>
</protein>
<proteinExistence type="predicted"/>
<evidence type="ECO:0000256" key="11">
    <source>
        <dbReference type="PROSITE-ProRule" id="PRU10141"/>
    </source>
</evidence>
<dbReference type="PANTHER" id="PTHR27005:SF165">
    <property type="entry name" value="OS03G0642600 PROTEIN"/>
    <property type="match status" value="1"/>
</dbReference>
<dbReference type="PROSITE" id="PS00107">
    <property type="entry name" value="PROTEIN_KINASE_ATP"/>
    <property type="match status" value="2"/>
</dbReference>
<evidence type="ECO:0000256" key="2">
    <source>
        <dbReference type="ARBA" id="ARBA00022527"/>
    </source>
</evidence>
<dbReference type="FunFam" id="1.10.510.10:FF:000084">
    <property type="entry name" value="Wall-associated receptor kinase 2"/>
    <property type="match status" value="2"/>
</dbReference>
<dbReference type="SUPFAM" id="SSF56112">
    <property type="entry name" value="Protein kinase-like (PK-like)"/>
    <property type="match status" value="2"/>
</dbReference>
<dbReference type="CDD" id="cd00054">
    <property type="entry name" value="EGF_CA"/>
    <property type="match status" value="2"/>
</dbReference>
<evidence type="ECO:0000256" key="8">
    <source>
        <dbReference type="ARBA" id="ARBA00022840"/>
    </source>
</evidence>
<dbReference type="GO" id="GO:0004674">
    <property type="term" value="F:protein serine/threonine kinase activity"/>
    <property type="evidence" value="ECO:0007669"/>
    <property type="project" value="UniProtKB-KW"/>
</dbReference>
<dbReference type="InterPro" id="IPR025287">
    <property type="entry name" value="WAK_GUB"/>
</dbReference>
<dbReference type="InterPro" id="IPR009030">
    <property type="entry name" value="Growth_fac_rcpt_cys_sf"/>
</dbReference>
<evidence type="ECO:0000256" key="9">
    <source>
        <dbReference type="ARBA" id="ARBA00023157"/>
    </source>
</evidence>
<organism evidence="14">
    <name type="scientific">Oryza meridionalis</name>
    <dbReference type="NCBI Taxonomy" id="40149"/>
    <lineage>
        <taxon>Eukaryota</taxon>
        <taxon>Viridiplantae</taxon>
        <taxon>Streptophyta</taxon>
        <taxon>Embryophyta</taxon>
        <taxon>Tracheophyta</taxon>
        <taxon>Spermatophyta</taxon>
        <taxon>Magnoliopsida</taxon>
        <taxon>Liliopsida</taxon>
        <taxon>Poales</taxon>
        <taxon>Poaceae</taxon>
        <taxon>BOP clade</taxon>
        <taxon>Oryzoideae</taxon>
        <taxon>Oryzeae</taxon>
        <taxon>Oryzinae</taxon>
        <taxon>Oryza</taxon>
    </lineage>
</organism>
<dbReference type="InterPro" id="IPR045274">
    <property type="entry name" value="WAK-like"/>
</dbReference>
<dbReference type="Pfam" id="PF13947">
    <property type="entry name" value="GUB_WAK_bind"/>
    <property type="match status" value="2"/>
</dbReference>
<dbReference type="PANTHER" id="PTHR27005">
    <property type="entry name" value="WALL-ASSOCIATED RECEPTOR KINASE-LIKE 21"/>
    <property type="match status" value="1"/>
</dbReference>
<keyword evidence="2" id="KW-0723">Serine/threonine-protein kinase</keyword>
<evidence type="ECO:0000256" key="7">
    <source>
        <dbReference type="ARBA" id="ARBA00022777"/>
    </source>
</evidence>
<feature type="domain" description="Protein kinase" evidence="13">
    <location>
        <begin position="1240"/>
        <end position="1502"/>
    </location>
</feature>
<dbReference type="GO" id="GO:0030247">
    <property type="term" value="F:polysaccharide binding"/>
    <property type="evidence" value="ECO:0007669"/>
    <property type="project" value="InterPro"/>
</dbReference>
<comment type="subcellular location">
    <subcellularLocation>
        <location evidence="1">Membrane</location>
        <topology evidence="1">Single-pass type I membrane protein</topology>
    </subcellularLocation>
</comment>
<keyword evidence="9" id="KW-1015">Disulfide bond</keyword>
<feature type="transmembrane region" description="Helical" evidence="12">
    <location>
        <begin position="1170"/>
        <end position="1190"/>
    </location>
</feature>
<evidence type="ECO:0000256" key="1">
    <source>
        <dbReference type="ARBA" id="ARBA00004479"/>
    </source>
</evidence>
<dbReference type="InterPro" id="IPR001245">
    <property type="entry name" value="Ser-Thr/Tyr_kinase_cat_dom"/>
</dbReference>